<name>A0A8K0DLS4_IGNLU</name>
<dbReference type="OrthoDB" id="7489787at2759"/>
<evidence type="ECO:0000259" key="2">
    <source>
        <dbReference type="Pfam" id="PF03221"/>
    </source>
</evidence>
<dbReference type="Proteomes" id="UP000801492">
    <property type="component" value="Unassembled WGS sequence"/>
</dbReference>
<keyword evidence="1" id="KW-0238">DNA-binding</keyword>
<comment type="caution">
    <text evidence="3">The sequence shown here is derived from an EMBL/GenBank/DDBJ whole genome shotgun (WGS) entry which is preliminary data.</text>
</comment>
<evidence type="ECO:0000313" key="4">
    <source>
        <dbReference type="Proteomes" id="UP000801492"/>
    </source>
</evidence>
<evidence type="ECO:0000256" key="1">
    <source>
        <dbReference type="ARBA" id="ARBA00023125"/>
    </source>
</evidence>
<gene>
    <name evidence="3" type="ORF">ILUMI_00475</name>
</gene>
<proteinExistence type="predicted"/>
<dbReference type="AlphaFoldDB" id="A0A8K0DLS4"/>
<dbReference type="InterPro" id="IPR006600">
    <property type="entry name" value="HTH_CenpB_DNA-bd_dom"/>
</dbReference>
<dbReference type="GO" id="GO:0003677">
    <property type="term" value="F:DNA binding"/>
    <property type="evidence" value="ECO:0007669"/>
    <property type="project" value="UniProtKB-KW"/>
</dbReference>
<sequence length="210" mass="23953">MPITYKRTTVREWDSTNTHKAIEAVLQNKLSIRNAAQEFGEKKSCLVYLVKTAREDGIDKVELLVPNFKKSAVIAAEMENSLKEYILKCSSMFYGLSPRAIRRLAYELAIVNKLQVPKSWTERKMAGESWLATFVKRYQSLSIRTPKSTSLAKMTSFNKHNVEVFFNKLKQVLERYKFTAGEIVNLDKTGVSRVPKIQKVLSKKGAKQVG</sequence>
<reference evidence="3" key="1">
    <citation type="submission" date="2019-08" db="EMBL/GenBank/DDBJ databases">
        <title>The genome of the North American firefly Photinus pyralis.</title>
        <authorList>
            <consortium name="Photinus pyralis genome working group"/>
            <person name="Fallon T.R."/>
            <person name="Sander Lower S.E."/>
            <person name="Weng J.-K."/>
        </authorList>
    </citation>
    <scope>NUCLEOTIDE SEQUENCE</scope>
    <source>
        <strain evidence="3">TRF0915ILg1</strain>
        <tissue evidence="3">Whole body</tissue>
    </source>
</reference>
<feature type="domain" description="HTH CENPB-type" evidence="2">
    <location>
        <begin position="77"/>
        <end position="140"/>
    </location>
</feature>
<keyword evidence="4" id="KW-1185">Reference proteome</keyword>
<organism evidence="3 4">
    <name type="scientific">Ignelater luminosus</name>
    <name type="common">Cucubano</name>
    <name type="synonym">Pyrophorus luminosus</name>
    <dbReference type="NCBI Taxonomy" id="2038154"/>
    <lineage>
        <taxon>Eukaryota</taxon>
        <taxon>Metazoa</taxon>
        <taxon>Ecdysozoa</taxon>
        <taxon>Arthropoda</taxon>
        <taxon>Hexapoda</taxon>
        <taxon>Insecta</taxon>
        <taxon>Pterygota</taxon>
        <taxon>Neoptera</taxon>
        <taxon>Endopterygota</taxon>
        <taxon>Coleoptera</taxon>
        <taxon>Polyphaga</taxon>
        <taxon>Elateriformia</taxon>
        <taxon>Elateroidea</taxon>
        <taxon>Elateridae</taxon>
        <taxon>Agrypninae</taxon>
        <taxon>Pyrophorini</taxon>
        <taxon>Ignelater</taxon>
    </lineage>
</organism>
<accession>A0A8K0DLS4</accession>
<evidence type="ECO:0000313" key="3">
    <source>
        <dbReference type="EMBL" id="KAF2905691.1"/>
    </source>
</evidence>
<protein>
    <recommendedName>
        <fullName evidence="2">HTH CENPB-type domain-containing protein</fullName>
    </recommendedName>
</protein>
<dbReference type="Pfam" id="PF03221">
    <property type="entry name" value="HTH_Tnp_Tc5"/>
    <property type="match status" value="1"/>
</dbReference>
<dbReference type="EMBL" id="VTPC01000463">
    <property type="protein sequence ID" value="KAF2905691.1"/>
    <property type="molecule type" value="Genomic_DNA"/>
</dbReference>